<name>Q5B4Y6_EMENI</name>
<dbReference type="AlphaFoldDB" id="Q5B4Y6"/>
<reference evidence="4" key="2">
    <citation type="journal article" date="2009" name="Fungal Genet. Biol.">
        <title>The 2008 update of the Aspergillus nidulans genome annotation: a community effort.</title>
        <authorList>
            <person name="Wortman J.R."/>
            <person name="Gilsenan J.M."/>
            <person name="Joardar V."/>
            <person name="Deegan J."/>
            <person name="Clutterbuck J."/>
            <person name="Andersen M.R."/>
            <person name="Archer D."/>
            <person name="Bencina M."/>
            <person name="Braus G."/>
            <person name="Coutinho P."/>
            <person name="von Dohren H."/>
            <person name="Doonan J."/>
            <person name="Driessen A.J."/>
            <person name="Durek P."/>
            <person name="Espeso E."/>
            <person name="Fekete E."/>
            <person name="Flipphi M."/>
            <person name="Estrada C.G."/>
            <person name="Geysens S."/>
            <person name="Goldman G."/>
            <person name="de Groot P.W."/>
            <person name="Hansen K."/>
            <person name="Harris S.D."/>
            <person name="Heinekamp T."/>
            <person name="Helmstaedt K."/>
            <person name="Henrissat B."/>
            <person name="Hofmann G."/>
            <person name="Homan T."/>
            <person name="Horio T."/>
            <person name="Horiuchi H."/>
            <person name="James S."/>
            <person name="Jones M."/>
            <person name="Karaffa L."/>
            <person name="Karanyi Z."/>
            <person name="Kato M."/>
            <person name="Keller N."/>
            <person name="Kelly D.E."/>
            <person name="Kiel J.A."/>
            <person name="Kim J.M."/>
            <person name="van der Klei I.J."/>
            <person name="Klis F.M."/>
            <person name="Kovalchuk A."/>
            <person name="Krasevec N."/>
            <person name="Kubicek C.P."/>
            <person name="Liu B."/>
            <person name="Maccabe A."/>
            <person name="Meyer V."/>
            <person name="Mirabito P."/>
            <person name="Miskei M."/>
            <person name="Mos M."/>
            <person name="Mullins J."/>
            <person name="Nelson D.R."/>
            <person name="Nielsen J."/>
            <person name="Oakley B.R."/>
            <person name="Osmani S.A."/>
            <person name="Pakula T."/>
            <person name="Paszewski A."/>
            <person name="Paulsen I."/>
            <person name="Pilsyk S."/>
            <person name="Pocsi I."/>
            <person name="Punt P.J."/>
            <person name="Ram A.F."/>
            <person name="Ren Q."/>
            <person name="Robellet X."/>
            <person name="Robson G."/>
            <person name="Seiboth B."/>
            <person name="van Solingen P."/>
            <person name="Specht T."/>
            <person name="Sun J."/>
            <person name="Taheri-Talesh N."/>
            <person name="Takeshita N."/>
            <person name="Ussery D."/>
            <person name="vanKuyk P.A."/>
            <person name="Visser H."/>
            <person name="van de Vondervoort P.J."/>
            <person name="de Vries R.P."/>
            <person name="Walton J."/>
            <person name="Xiang X."/>
            <person name="Xiong Y."/>
            <person name="Zeng A.P."/>
            <person name="Brandt B.W."/>
            <person name="Cornell M.J."/>
            <person name="van den Hondel C.A."/>
            <person name="Visser J."/>
            <person name="Oliver S.G."/>
            <person name="Turner G."/>
        </authorList>
    </citation>
    <scope>GENOME REANNOTATION</scope>
    <source>
        <strain evidence="4">FGSC A4 / ATCC 38163 / CBS 112.46 / NRRL 194 / M139</strain>
    </source>
</reference>
<dbReference type="eggNOG" id="ENOG502RQ8R">
    <property type="taxonomic scope" value="Eukaryota"/>
</dbReference>
<feature type="compositionally biased region" description="Pro residues" evidence="2">
    <location>
        <begin position="72"/>
        <end position="82"/>
    </location>
</feature>
<proteinExistence type="predicted"/>
<feature type="compositionally biased region" description="Polar residues" evidence="2">
    <location>
        <begin position="321"/>
        <end position="339"/>
    </location>
</feature>
<organism evidence="3 4">
    <name type="scientific">Emericella nidulans (strain FGSC A4 / ATCC 38163 / CBS 112.46 / NRRL 194 / M139)</name>
    <name type="common">Aspergillus nidulans</name>
    <dbReference type="NCBI Taxonomy" id="227321"/>
    <lineage>
        <taxon>Eukaryota</taxon>
        <taxon>Fungi</taxon>
        <taxon>Dikarya</taxon>
        <taxon>Ascomycota</taxon>
        <taxon>Pezizomycotina</taxon>
        <taxon>Eurotiomycetes</taxon>
        <taxon>Eurotiomycetidae</taxon>
        <taxon>Eurotiales</taxon>
        <taxon>Aspergillaceae</taxon>
        <taxon>Aspergillus</taxon>
        <taxon>Aspergillus subgen. Nidulantes</taxon>
    </lineage>
</organism>
<accession>Q5B4Y6</accession>
<evidence type="ECO:0000256" key="2">
    <source>
        <dbReference type="SAM" id="MobiDB-lite"/>
    </source>
</evidence>
<sequence>MAPMADHISQRYTLPGVRAISSEPSPVDMTMGRSLPPLPQNMPQRDVFNPITNRNFLPSPPSTHEAFSAKPVLPPAVSPPSPAYSADSWSDSPESQISFRSLPDPSVASIDEIMSLLFPPPEQRTRKRPLQQCGRKRKLSAAGFEDVLREKHRVAEADRRKNLSILVQGLDDRLHDFFLELAGWKSSKNSMQSKEHIIKAAIILIDYQKLIIRELFRGGNKLPCDLQGRMQCQRLVASLQQQNEQQKQEILDLRERNRALEEKVRALEHQLNASGHMFCSPKVEQSSLQQLAPVPDSKPKLMLPSLQGFDRVVDLSPDSARFNTSPAKTSQSYYGQSFLSRTPPSTGPSSPVFHQDACSAASRPLSFIQSP</sequence>
<dbReference type="HOGENOM" id="CLU_715658_0_0_1"/>
<dbReference type="EMBL" id="BN001303">
    <property type="protein sequence ID" value="CBF77616.1"/>
    <property type="molecule type" value="Genomic_DNA"/>
</dbReference>
<keyword evidence="1" id="KW-0175">Coiled coil</keyword>
<feature type="compositionally biased region" description="Low complexity" evidence="2">
    <location>
        <begin position="83"/>
        <end position="93"/>
    </location>
</feature>
<dbReference type="InParanoid" id="Q5B4Y6"/>
<evidence type="ECO:0000313" key="3">
    <source>
        <dbReference type="EMBL" id="CBF77616.1"/>
    </source>
</evidence>
<dbReference type="VEuPathDB" id="FungiDB:AN4394"/>
<dbReference type="GeneID" id="2872194"/>
<feature type="region of interest" description="Disordered" evidence="2">
    <location>
        <begin position="318"/>
        <end position="355"/>
    </location>
</feature>
<dbReference type="Proteomes" id="UP000000560">
    <property type="component" value="Chromosome III"/>
</dbReference>
<protein>
    <submittedName>
        <fullName evidence="3">HLH DNA binding domain protein, putative (AFU_orthologue AFUA_4G06880)</fullName>
    </submittedName>
</protein>
<evidence type="ECO:0000313" key="4">
    <source>
        <dbReference type="Proteomes" id="UP000000560"/>
    </source>
</evidence>
<feature type="compositionally biased region" description="Low complexity" evidence="2">
    <location>
        <begin position="340"/>
        <end position="351"/>
    </location>
</feature>
<feature type="region of interest" description="Disordered" evidence="2">
    <location>
        <begin position="56"/>
        <end position="101"/>
    </location>
</feature>
<feature type="coiled-coil region" evidence="1">
    <location>
        <begin position="229"/>
        <end position="270"/>
    </location>
</feature>
<reference evidence="4" key="1">
    <citation type="journal article" date="2005" name="Nature">
        <title>Sequencing of Aspergillus nidulans and comparative analysis with A. fumigatus and A. oryzae.</title>
        <authorList>
            <person name="Galagan J.E."/>
            <person name="Calvo S.E."/>
            <person name="Cuomo C."/>
            <person name="Ma L.J."/>
            <person name="Wortman J.R."/>
            <person name="Batzoglou S."/>
            <person name="Lee S.I."/>
            <person name="Basturkmen M."/>
            <person name="Spevak C.C."/>
            <person name="Clutterbuck J."/>
            <person name="Kapitonov V."/>
            <person name="Jurka J."/>
            <person name="Scazzocchio C."/>
            <person name="Farman M."/>
            <person name="Butler J."/>
            <person name="Purcell S."/>
            <person name="Harris S."/>
            <person name="Braus G.H."/>
            <person name="Draht O."/>
            <person name="Busch S."/>
            <person name="D'Enfert C."/>
            <person name="Bouchier C."/>
            <person name="Goldman G.H."/>
            <person name="Bell-Pedersen D."/>
            <person name="Griffiths-Jones S."/>
            <person name="Doonan J.H."/>
            <person name="Yu J."/>
            <person name="Vienken K."/>
            <person name="Pain A."/>
            <person name="Freitag M."/>
            <person name="Selker E.U."/>
            <person name="Archer D.B."/>
            <person name="Penalva M.A."/>
            <person name="Oakley B.R."/>
            <person name="Momany M."/>
            <person name="Tanaka T."/>
            <person name="Kumagai T."/>
            <person name="Asai K."/>
            <person name="Machida M."/>
            <person name="Nierman W.C."/>
            <person name="Denning D.W."/>
            <person name="Caddick M."/>
            <person name="Hynes M."/>
            <person name="Paoletti M."/>
            <person name="Fischer R."/>
            <person name="Miller B."/>
            <person name="Dyer P."/>
            <person name="Sachs M.S."/>
            <person name="Osmani S.A."/>
            <person name="Birren B.W."/>
        </authorList>
    </citation>
    <scope>NUCLEOTIDE SEQUENCE [LARGE SCALE GENOMIC DNA]</scope>
    <source>
        <strain evidence="4">FGSC A4 / ATCC 38163 / CBS 112.46 / NRRL 194 / M139</strain>
    </source>
</reference>
<accession>C8V8U8</accession>
<dbReference type="RefSeq" id="XP_661998.1">
    <property type="nucleotide sequence ID" value="XM_656906.1"/>
</dbReference>
<evidence type="ECO:0000256" key="1">
    <source>
        <dbReference type="SAM" id="Coils"/>
    </source>
</evidence>
<keyword evidence="4" id="KW-1185">Reference proteome</keyword>
<dbReference type="KEGG" id="ani:ANIA_04394"/>
<gene>
    <name evidence="3" type="ORF">ANIA_04394</name>
</gene>
<dbReference type="OrthoDB" id="4526539at2759"/>
<dbReference type="OMA" id="PQVRCMQ"/>